<organism evidence="2 3">
    <name type="scientific">Geomicrobium sediminis</name>
    <dbReference type="NCBI Taxonomy" id="1347788"/>
    <lineage>
        <taxon>Bacteria</taxon>
        <taxon>Bacillati</taxon>
        <taxon>Bacillota</taxon>
        <taxon>Bacilli</taxon>
        <taxon>Bacillales</taxon>
        <taxon>Geomicrobium</taxon>
    </lineage>
</organism>
<reference evidence="2 3" key="1">
    <citation type="submission" date="2021-01" db="EMBL/GenBank/DDBJ databases">
        <title>Genomic Encyclopedia of Type Strains, Phase IV (KMG-IV): sequencing the most valuable type-strain genomes for metagenomic binning, comparative biology and taxonomic classification.</title>
        <authorList>
            <person name="Goeker M."/>
        </authorList>
    </citation>
    <scope>NUCLEOTIDE SEQUENCE [LARGE SCALE GENOMIC DNA]</scope>
    <source>
        <strain evidence="2 3">DSM 25540</strain>
    </source>
</reference>
<dbReference type="InterPro" id="IPR051540">
    <property type="entry name" value="S-2-haloacid_dehalogenase"/>
</dbReference>
<dbReference type="InterPro" id="IPR036412">
    <property type="entry name" value="HAD-like_sf"/>
</dbReference>
<dbReference type="PANTHER" id="PTHR43316">
    <property type="entry name" value="HYDROLASE, HALOACID DELAHOGENASE-RELATED"/>
    <property type="match status" value="1"/>
</dbReference>
<dbReference type="InterPro" id="IPR006439">
    <property type="entry name" value="HAD-SF_hydro_IA"/>
</dbReference>
<keyword evidence="1" id="KW-0378">Hydrolase</keyword>
<dbReference type="SFLD" id="SFLDS00003">
    <property type="entry name" value="Haloacid_Dehalogenase"/>
    <property type="match status" value="1"/>
</dbReference>
<gene>
    <name evidence="2" type="ORF">JOD17_001902</name>
</gene>
<evidence type="ECO:0000256" key="1">
    <source>
        <dbReference type="ARBA" id="ARBA00022801"/>
    </source>
</evidence>
<comment type="caution">
    <text evidence="2">The sequence shown here is derived from an EMBL/GenBank/DDBJ whole genome shotgun (WGS) entry which is preliminary data.</text>
</comment>
<accession>A0ABS2PBM4</accession>
<keyword evidence="3" id="KW-1185">Reference proteome</keyword>
<dbReference type="SFLD" id="SFLDG01129">
    <property type="entry name" value="C1.5:_HAD__Beta-PGM__Phosphata"/>
    <property type="match status" value="1"/>
</dbReference>
<name>A0ABS2PBM4_9BACL</name>
<dbReference type="Gene3D" id="3.40.50.1000">
    <property type="entry name" value="HAD superfamily/HAD-like"/>
    <property type="match status" value="1"/>
</dbReference>
<dbReference type="NCBIfam" id="TIGR01549">
    <property type="entry name" value="HAD-SF-IA-v1"/>
    <property type="match status" value="1"/>
</dbReference>
<dbReference type="PRINTS" id="PR00413">
    <property type="entry name" value="HADHALOGNASE"/>
</dbReference>
<dbReference type="SUPFAM" id="SSF56784">
    <property type="entry name" value="HAD-like"/>
    <property type="match status" value="1"/>
</dbReference>
<dbReference type="Pfam" id="PF00702">
    <property type="entry name" value="Hydrolase"/>
    <property type="match status" value="1"/>
</dbReference>
<dbReference type="EMBL" id="JAFBEC010000005">
    <property type="protein sequence ID" value="MBM7632808.1"/>
    <property type="molecule type" value="Genomic_DNA"/>
</dbReference>
<evidence type="ECO:0000313" key="3">
    <source>
        <dbReference type="Proteomes" id="UP000741863"/>
    </source>
</evidence>
<evidence type="ECO:0000313" key="2">
    <source>
        <dbReference type="EMBL" id="MBM7632808.1"/>
    </source>
</evidence>
<proteinExistence type="predicted"/>
<dbReference type="RefSeq" id="WP_204697232.1">
    <property type="nucleotide sequence ID" value="NZ_JAFBEC010000005.1"/>
</dbReference>
<protein>
    <submittedName>
        <fullName evidence="2">FMN phosphatase YigB (HAD superfamily)</fullName>
    </submittedName>
</protein>
<dbReference type="InterPro" id="IPR023214">
    <property type="entry name" value="HAD_sf"/>
</dbReference>
<dbReference type="Proteomes" id="UP000741863">
    <property type="component" value="Unassembled WGS sequence"/>
</dbReference>
<sequence length="251" mass="28644">MTNIITFDLDGTLMQNPFVKFVFPAIEKELQDVLNDQRPIISEIVAMHNDYMKQGETTKAYDWDLIVTEFLIKSNCVHTLSVEQLVKKHAAPPDSYLLEAGSISALMTLRKKGYRLVALTNGFYKYQFPVMERLGLAPLFDQIVTPEEAGCAKPDPQILQAVYAHGTVVGHVGDRIDHDVVMANQEEIPSIWIRHTFPEWIKRATMSERIQLAQPLIKEKYEKETGTQTISEECQPNYIVSSIEELNRIFT</sequence>